<dbReference type="EMBL" id="CDMZ01001324">
    <property type="protein sequence ID" value="CEM30778.1"/>
    <property type="molecule type" value="Genomic_DNA"/>
</dbReference>
<dbReference type="SMART" id="SM00434">
    <property type="entry name" value="TOP4c"/>
    <property type="match status" value="1"/>
</dbReference>
<accession>A0A0G4GL74</accession>
<organism evidence="11">
    <name type="scientific">Chromera velia CCMP2878</name>
    <dbReference type="NCBI Taxonomy" id="1169474"/>
    <lineage>
        <taxon>Eukaryota</taxon>
        <taxon>Sar</taxon>
        <taxon>Alveolata</taxon>
        <taxon>Colpodellida</taxon>
        <taxon>Chromeraceae</taxon>
        <taxon>Chromera</taxon>
    </lineage>
</organism>
<dbReference type="NCBIfam" id="NF004044">
    <property type="entry name" value="PRK05561.1"/>
    <property type="match status" value="1"/>
</dbReference>
<evidence type="ECO:0000256" key="6">
    <source>
        <dbReference type="ARBA" id="ARBA00023235"/>
    </source>
</evidence>
<dbReference type="GO" id="GO:0003677">
    <property type="term" value="F:DNA binding"/>
    <property type="evidence" value="ECO:0007669"/>
    <property type="project" value="UniProtKB-UniRule"/>
</dbReference>
<dbReference type="GO" id="GO:0003918">
    <property type="term" value="F:DNA topoisomerase type II (double strand cut, ATP-hydrolyzing) activity"/>
    <property type="evidence" value="ECO:0007669"/>
    <property type="project" value="UniProtKB-EC"/>
</dbReference>
<dbReference type="CDD" id="cd00187">
    <property type="entry name" value="TOP4c"/>
    <property type="match status" value="1"/>
</dbReference>
<dbReference type="Gene3D" id="3.90.199.10">
    <property type="entry name" value="Topoisomerase II, domain 5"/>
    <property type="match status" value="1"/>
</dbReference>
<dbReference type="InterPro" id="IPR013757">
    <property type="entry name" value="Topo_IIA_A_a_sf"/>
</dbReference>
<dbReference type="EC" id="5.6.2.2" evidence="3"/>
<feature type="domain" description="Topo IIA-type catalytic" evidence="10">
    <location>
        <begin position="88"/>
        <end position="568"/>
    </location>
</feature>
<keyword evidence="6 7" id="KW-0413">Isomerase</keyword>
<dbReference type="SUPFAM" id="SSF101904">
    <property type="entry name" value="GyrA/ParC C-terminal domain-like"/>
    <property type="match status" value="1"/>
</dbReference>
<dbReference type="Gene3D" id="2.120.10.90">
    <property type="entry name" value="DNA gyrase/topoisomerase IV, subunit A, C-terminal"/>
    <property type="match status" value="1"/>
</dbReference>
<keyword evidence="8" id="KW-0175">Coiled coil</keyword>
<dbReference type="PANTHER" id="PTHR43493:SF5">
    <property type="entry name" value="DNA GYRASE SUBUNIT A, CHLOROPLASTIC_MITOCHONDRIAL"/>
    <property type="match status" value="1"/>
</dbReference>
<evidence type="ECO:0000256" key="8">
    <source>
        <dbReference type="SAM" id="Coils"/>
    </source>
</evidence>
<evidence type="ECO:0000256" key="5">
    <source>
        <dbReference type="ARBA" id="ARBA00023125"/>
    </source>
</evidence>
<feature type="region of interest" description="Disordered" evidence="9">
    <location>
        <begin position="1"/>
        <end position="57"/>
    </location>
</feature>
<dbReference type="AlphaFoldDB" id="A0A0G4GL74"/>
<dbReference type="GO" id="GO:0009330">
    <property type="term" value="C:DNA topoisomerase type II (double strand cut, ATP-hydrolyzing) complex"/>
    <property type="evidence" value="ECO:0007669"/>
    <property type="project" value="TreeGrafter"/>
</dbReference>
<sequence length="960" mass="103392">MSVGAFLGQNLRGTPHRPRLKDRPGHAPPHSSQPSTSLFKAPPLGTETETASLVPPSPGNNVIQIELETELSTSFMSYAMSIILGRALPDARDGLKPVHRRILWAMSELGLSPSSSFRKCARVVGEVLGKYHPHGDVAVYDALVRMAQDFVMQAPLVDGHGNFGSVDGDPAAAMRYTESRLTGFATDALLRDLSSSGEKDRSAAVDFLPNFDGNEKEPTVLPARVPNLLLNGATGIAVGMATNIPPHNLGELVSACIALIDERELPDDDLFQLVPGPDFPTGGIILGTQGARKLYTTSGGGVRVRARVHVEEIQKGRGREGSALVVTELPFSVNKALLLERIAALATEKKLEGIADVRDESDRDGMRVVIEIKRGAIPSRVLQKMWKLTNLESSFSGNLVAIGENGKQPVRLTLRAALLFWLDFRFSTVRRMAAAELLRREARAHVIEGLLSALRRIDDVVDVIRASSDQGAARDALSKEPFRLSAEQAQAVLRLTLGRLTSLEESALREELEGVRKRIEELNELMKEDQKVWDVIKEELKEVAAKHARPRRSLIVEIDENGEPAGPIAFGGGGKDKQWSQRQGDASGGILLGGADGQDEADEVSALMLTAKGYVKRLSLSDFAMQGRGTGGKAGVGRLSENDYLRLFCVCSEKDRVLVFTSDGFAFDLPPAIVPMAGRTARGVPAPSVLPISAETKVAAVLTLPAEPSKTKGEEAAGREDEAEESFLVLMTNAGLMKRCKLSALRRVTARGLRVMTVNEGDSLKFARVCSEADSIVVGTRGGRALRFSASGSDLRVTGRTSRGVRAIRLRPGDLVEDMEVLPGGEKGEEGNEESSLLCLTSNGIGKRLRASDLRVQARAGMGSIAMKFKKGSEDFLTCLRTCPPETDILVGTRKGRMVRQSTDPISVQGRMAKGVRVQKLPAGDAVASVAFVPKGVGIPQEDAEDTDANEEPSLDERTT</sequence>
<dbReference type="Gene3D" id="3.30.1360.40">
    <property type="match status" value="1"/>
</dbReference>
<dbReference type="InterPro" id="IPR002205">
    <property type="entry name" value="Topo_IIA_dom_A"/>
</dbReference>
<dbReference type="SUPFAM" id="SSF56719">
    <property type="entry name" value="Type II DNA topoisomerase"/>
    <property type="match status" value="1"/>
</dbReference>
<protein>
    <recommendedName>
        <fullName evidence="3">DNA topoisomerase (ATP-hydrolyzing)</fullName>
        <ecNumber evidence="3">5.6.2.2</ecNumber>
    </recommendedName>
</protein>
<comment type="catalytic activity">
    <reaction evidence="1 7">
        <text>ATP-dependent breakage, passage and rejoining of double-stranded DNA.</text>
        <dbReference type="EC" id="5.6.2.2"/>
    </reaction>
</comment>
<keyword evidence="5 7" id="KW-0238">DNA-binding</keyword>
<dbReference type="PhylomeDB" id="A0A0G4GL74"/>
<evidence type="ECO:0000259" key="10">
    <source>
        <dbReference type="PROSITE" id="PS52040"/>
    </source>
</evidence>
<proteinExistence type="inferred from homology"/>
<evidence type="ECO:0000313" key="11">
    <source>
        <dbReference type="EMBL" id="CEM30778.1"/>
    </source>
</evidence>
<feature type="region of interest" description="Disordered" evidence="9">
    <location>
        <begin position="937"/>
        <end position="960"/>
    </location>
</feature>
<dbReference type="GO" id="GO:0005524">
    <property type="term" value="F:ATP binding"/>
    <property type="evidence" value="ECO:0007669"/>
    <property type="project" value="InterPro"/>
</dbReference>
<dbReference type="PROSITE" id="PS52040">
    <property type="entry name" value="TOPO_IIA"/>
    <property type="match status" value="1"/>
</dbReference>
<dbReference type="Pfam" id="PF03989">
    <property type="entry name" value="DNA_gyraseA_C"/>
    <property type="match status" value="6"/>
</dbReference>
<evidence type="ECO:0000256" key="7">
    <source>
        <dbReference type="PROSITE-ProRule" id="PRU01384"/>
    </source>
</evidence>
<dbReference type="Gene3D" id="1.10.268.10">
    <property type="entry name" value="Topoisomerase, domain 3"/>
    <property type="match status" value="1"/>
</dbReference>
<evidence type="ECO:0000256" key="9">
    <source>
        <dbReference type="SAM" id="MobiDB-lite"/>
    </source>
</evidence>
<dbReference type="GO" id="GO:0006265">
    <property type="term" value="P:DNA topological change"/>
    <property type="evidence" value="ECO:0007669"/>
    <property type="project" value="UniProtKB-UniRule"/>
</dbReference>
<feature type="compositionally biased region" description="Acidic residues" evidence="9">
    <location>
        <begin position="942"/>
        <end position="954"/>
    </location>
</feature>
<dbReference type="InterPro" id="IPR035516">
    <property type="entry name" value="Gyrase/topoIV_suA_C"/>
</dbReference>
<reference evidence="11" key="1">
    <citation type="submission" date="2014-11" db="EMBL/GenBank/DDBJ databases">
        <authorList>
            <person name="Otto D Thomas"/>
            <person name="Naeem Raeece"/>
        </authorList>
    </citation>
    <scope>NUCLEOTIDE SEQUENCE</scope>
</reference>
<dbReference type="Pfam" id="PF00521">
    <property type="entry name" value="DNA_topoisoIV"/>
    <property type="match status" value="1"/>
</dbReference>
<dbReference type="FunFam" id="3.30.1360.40:FF:000002">
    <property type="entry name" value="DNA gyrase subunit A"/>
    <property type="match status" value="1"/>
</dbReference>
<dbReference type="InterPro" id="IPR050220">
    <property type="entry name" value="Type_II_DNA_Topoisomerases"/>
</dbReference>
<name>A0A0G4GL74_9ALVE</name>
<evidence type="ECO:0000256" key="4">
    <source>
        <dbReference type="ARBA" id="ARBA00023029"/>
    </source>
</evidence>
<dbReference type="PANTHER" id="PTHR43493">
    <property type="entry name" value="DNA GYRASE/TOPOISOMERASE SUBUNIT A"/>
    <property type="match status" value="1"/>
</dbReference>
<dbReference type="InterPro" id="IPR013760">
    <property type="entry name" value="Topo_IIA-like_dom_sf"/>
</dbReference>
<gene>
    <name evidence="11" type="ORF">Cvel_22411</name>
</gene>
<evidence type="ECO:0000256" key="3">
    <source>
        <dbReference type="ARBA" id="ARBA00012895"/>
    </source>
</evidence>
<feature type="active site" description="O-(5'-phospho-DNA)-tyrosine intermediate" evidence="7">
    <location>
        <position position="176"/>
    </location>
</feature>
<evidence type="ECO:0000256" key="2">
    <source>
        <dbReference type="ARBA" id="ARBA00008263"/>
    </source>
</evidence>
<comment type="similarity">
    <text evidence="2">Belongs to the type II topoisomerase GyrA/ParC subunit family.</text>
</comment>
<evidence type="ECO:0000256" key="1">
    <source>
        <dbReference type="ARBA" id="ARBA00000185"/>
    </source>
</evidence>
<dbReference type="InterPro" id="IPR006691">
    <property type="entry name" value="GyrA/parC_rep"/>
</dbReference>
<dbReference type="InterPro" id="IPR013758">
    <property type="entry name" value="Topo_IIA_A/C_ab"/>
</dbReference>
<feature type="coiled-coil region" evidence="8">
    <location>
        <begin position="505"/>
        <end position="532"/>
    </location>
</feature>
<keyword evidence="4 7" id="KW-0799">Topoisomerase</keyword>
<dbReference type="VEuPathDB" id="CryptoDB:Cvel_22411"/>